<gene>
    <name evidence="1" type="ORF">FGIG_05171</name>
</gene>
<sequence length="137" mass="14706">MPFLLISESFCFVQSSSLQIANSTKTLPAVSASTGRRITPSPDRVTVCSPRSSHIINNSSKVLTADTVILMDTKDDPNGTEMHLNLESSDVPSSTTTHSNNLVVAHADQAPPSNSVPTCELGELVGEKWTPKETARR</sequence>
<dbReference type="Proteomes" id="UP000316759">
    <property type="component" value="Unassembled WGS sequence"/>
</dbReference>
<keyword evidence="2" id="KW-1185">Reference proteome</keyword>
<dbReference type="AlphaFoldDB" id="A0A504YTJ4"/>
<name>A0A504YTJ4_FASGI</name>
<comment type="caution">
    <text evidence="1">The sequence shown here is derived from an EMBL/GenBank/DDBJ whole genome shotgun (WGS) entry which is preliminary data.</text>
</comment>
<dbReference type="EMBL" id="SUNJ01005194">
    <property type="protein sequence ID" value="TPP63809.1"/>
    <property type="molecule type" value="Genomic_DNA"/>
</dbReference>
<reference evidence="1 2" key="1">
    <citation type="submission" date="2019-04" db="EMBL/GenBank/DDBJ databases">
        <title>Annotation for the trematode Fasciola gigantica.</title>
        <authorList>
            <person name="Choi Y.-J."/>
        </authorList>
    </citation>
    <scope>NUCLEOTIDE SEQUENCE [LARGE SCALE GENOMIC DNA]</scope>
    <source>
        <strain evidence="1">Uganda_cow_1</strain>
    </source>
</reference>
<accession>A0A504YTJ4</accession>
<protein>
    <submittedName>
        <fullName evidence="1">Uncharacterized protein</fullName>
    </submittedName>
</protein>
<proteinExistence type="predicted"/>
<organism evidence="1 2">
    <name type="scientific">Fasciola gigantica</name>
    <name type="common">Giant liver fluke</name>
    <dbReference type="NCBI Taxonomy" id="46835"/>
    <lineage>
        <taxon>Eukaryota</taxon>
        <taxon>Metazoa</taxon>
        <taxon>Spiralia</taxon>
        <taxon>Lophotrochozoa</taxon>
        <taxon>Platyhelminthes</taxon>
        <taxon>Trematoda</taxon>
        <taxon>Digenea</taxon>
        <taxon>Plagiorchiida</taxon>
        <taxon>Echinostomata</taxon>
        <taxon>Echinostomatoidea</taxon>
        <taxon>Fasciolidae</taxon>
        <taxon>Fasciola</taxon>
    </lineage>
</organism>
<evidence type="ECO:0000313" key="1">
    <source>
        <dbReference type="EMBL" id="TPP63809.1"/>
    </source>
</evidence>
<evidence type="ECO:0000313" key="2">
    <source>
        <dbReference type="Proteomes" id="UP000316759"/>
    </source>
</evidence>